<evidence type="ECO:0000313" key="4">
    <source>
        <dbReference type="Proteomes" id="UP000564964"/>
    </source>
</evidence>
<dbReference type="EMBL" id="JAGVWE010000003">
    <property type="protein sequence ID" value="MBS3062930.1"/>
    <property type="molecule type" value="Genomic_DNA"/>
</dbReference>
<proteinExistence type="predicted"/>
<dbReference type="AlphaFoldDB" id="A0A7J4JDK7"/>
<reference evidence="3" key="3">
    <citation type="submission" date="2021-05" db="EMBL/GenBank/DDBJ databases">
        <title>Protein family content uncovers lineage relationships and bacterial pathway maintenance mechanisms in DPANN archaea.</title>
        <authorList>
            <person name="Castelle C.J."/>
            <person name="Meheust R."/>
            <person name="Jaffe A.L."/>
            <person name="Seitz K."/>
            <person name="Gong X."/>
            <person name="Baker B.J."/>
            <person name="Banfield J.F."/>
        </authorList>
    </citation>
    <scope>NUCLEOTIDE SEQUENCE</scope>
    <source>
        <strain evidence="3">RIFCSPLOWO2_01_FULL_58_19</strain>
    </source>
</reference>
<accession>A0A7J4JDK7</accession>
<evidence type="ECO:0000313" key="3">
    <source>
        <dbReference type="EMBL" id="MBS3062930.1"/>
    </source>
</evidence>
<reference evidence="3" key="2">
    <citation type="submission" date="2021-03" db="EMBL/GenBank/DDBJ databases">
        <authorList>
            <person name="Jaffe A."/>
        </authorList>
    </citation>
    <scope>NUCLEOTIDE SEQUENCE</scope>
    <source>
        <strain evidence="3">RIFCSPLOWO2_01_FULL_58_19</strain>
    </source>
</reference>
<protein>
    <submittedName>
        <fullName evidence="2">Uncharacterized protein</fullName>
    </submittedName>
</protein>
<name>A0A7J4JDK7_9ARCH</name>
<dbReference type="Proteomes" id="UP000678237">
    <property type="component" value="Unassembled WGS sequence"/>
</dbReference>
<feature type="transmembrane region" description="Helical" evidence="1">
    <location>
        <begin position="44"/>
        <end position="63"/>
    </location>
</feature>
<dbReference type="EMBL" id="DUGH01000008">
    <property type="protein sequence ID" value="HIH15843.1"/>
    <property type="molecule type" value="Genomic_DNA"/>
</dbReference>
<sequence>MNRKTICLLALLALMGYAWAHGEAEEHAEEDRMEPSEYLPVDPWPLALYAGAFILLVSFVAFISRNLTTDAHKKMFFILIAVPTVLVTLYMAATTVYLNLASTSGGPVHWHADYEIWACGEKVEHLEDAGLLSNTVGSPVLHHHEDNRIHVEGLVVNKEDIALAKFFKVIGGGLTDSAITLPLEGGAVKTYRNGDLCPDGKPGTLRLYVKEHQTGQFFESTEIAGYVIKPGFEVPPGDYLKIAFETEGN</sequence>
<dbReference type="Proteomes" id="UP000564964">
    <property type="component" value="Unassembled WGS sequence"/>
</dbReference>
<keyword evidence="1" id="KW-1133">Transmembrane helix</keyword>
<feature type="transmembrane region" description="Helical" evidence="1">
    <location>
        <begin position="75"/>
        <end position="98"/>
    </location>
</feature>
<keyword evidence="1" id="KW-0812">Transmembrane</keyword>
<evidence type="ECO:0000256" key="1">
    <source>
        <dbReference type="SAM" id="Phobius"/>
    </source>
</evidence>
<organism evidence="2 4">
    <name type="scientific">Candidatus Iainarchaeum sp</name>
    <dbReference type="NCBI Taxonomy" id="3101447"/>
    <lineage>
        <taxon>Archaea</taxon>
        <taxon>Candidatus Iainarchaeota</taxon>
        <taxon>Candidatus Iainarchaeia</taxon>
        <taxon>Candidatus Iainarchaeales</taxon>
        <taxon>Candidatus Iainarchaeaceae</taxon>
        <taxon>Candidatus Iainarchaeum</taxon>
    </lineage>
</organism>
<reference evidence="4" key="1">
    <citation type="journal article" date="2020" name="bioRxiv">
        <title>A rank-normalized archaeal taxonomy based on genome phylogeny resolves widespread incomplete and uneven classifications.</title>
        <authorList>
            <person name="Rinke C."/>
            <person name="Chuvochina M."/>
            <person name="Mussig A.J."/>
            <person name="Chaumeil P.-A."/>
            <person name="Waite D.W."/>
            <person name="Whitman W.B."/>
            <person name="Parks D.H."/>
            <person name="Hugenholtz P."/>
        </authorList>
    </citation>
    <scope>NUCLEOTIDE SEQUENCE [LARGE SCALE GENOMIC DNA]</scope>
</reference>
<keyword evidence="1" id="KW-0472">Membrane</keyword>
<comment type="caution">
    <text evidence="2">The sequence shown here is derived from an EMBL/GenBank/DDBJ whole genome shotgun (WGS) entry which is preliminary data.</text>
</comment>
<gene>
    <name evidence="2" type="ORF">HA252_00370</name>
    <name evidence="3" type="ORF">J4203_03585</name>
</gene>
<evidence type="ECO:0000313" key="2">
    <source>
        <dbReference type="EMBL" id="HIH15843.1"/>
    </source>
</evidence>